<dbReference type="SUPFAM" id="SSF55326">
    <property type="entry name" value="PurM N-terminal domain-like"/>
    <property type="match status" value="2"/>
</dbReference>
<dbReference type="InterPro" id="IPR055181">
    <property type="entry name" value="FGAR-AT_PurM_N-like"/>
</dbReference>
<dbReference type="GO" id="GO:0004642">
    <property type="term" value="F:phosphoribosylformylglycinamidine synthase activity"/>
    <property type="evidence" value="ECO:0007669"/>
    <property type="project" value="UniProtKB-EC"/>
</dbReference>
<evidence type="ECO:0000256" key="1">
    <source>
        <dbReference type="ARBA" id="ARBA00004496"/>
    </source>
</evidence>
<evidence type="ECO:0000259" key="19">
    <source>
        <dbReference type="Pfam" id="PF02769"/>
    </source>
</evidence>
<dbReference type="PROSITE" id="PS51273">
    <property type="entry name" value="GATASE_TYPE_1"/>
    <property type="match status" value="1"/>
</dbReference>
<dbReference type="CDD" id="cd02204">
    <property type="entry name" value="PurL_repeat2"/>
    <property type="match status" value="1"/>
</dbReference>
<dbReference type="Proteomes" id="UP001516400">
    <property type="component" value="Unassembled WGS sequence"/>
</dbReference>
<evidence type="ECO:0000256" key="17">
    <source>
        <dbReference type="ARBA" id="ARBA00057317"/>
    </source>
</evidence>
<evidence type="ECO:0000256" key="13">
    <source>
        <dbReference type="ARBA" id="ARBA00022962"/>
    </source>
</evidence>
<gene>
    <name evidence="23" type="ORF">HHI36_010766</name>
</gene>
<comment type="function">
    <text evidence="17">Phosphoribosylformylglycinamidine synthase involved in the purines biosynthetic pathway. Catalyzes the ATP-dependent conversion of formylglycinamide ribonucleotide (FGAR) and glutamine to yield formylglycinamidine ribonucleotide (FGAM) and glutamate.</text>
</comment>
<feature type="domain" description="PurM-like C-terminal" evidence="19">
    <location>
        <begin position="856"/>
        <end position="978"/>
    </location>
</feature>
<dbReference type="GO" id="GO:0006164">
    <property type="term" value="P:purine nucleotide biosynthetic process"/>
    <property type="evidence" value="ECO:0007669"/>
    <property type="project" value="UniProtKB-KW"/>
</dbReference>
<dbReference type="GO" id="GO:0046872">
    <property type="term" value="F:metal ion binding"/>
    <property type="evidence" value="ECO:0007669"/>
    <property type="project" value="UniProtKB-KW"/>
</dbReference>
<evidence type="ECO:0000259" key="22">
    <source>
        <dbReference type="Pfam" id="PF22689"/>
    </source>
</evidence>
<dbReference type="InterPro" id="IPR036604">
    <property type="entry name" value="PurS-like_sf"/>
</dbReference>
<dbReference type="InterPro" id="IPR029062">
    <property type="entry name" value="Class_I_gatase-like"/>
</dbReference>
<evidence type="ECO:0000256" key="2">
    <source>
        <dbReference type="ARBA" id="ARBA00004920"/>
    </source>
</evidence>
<keyword evidence="8" id="KW-0479">Metal-binding</keyword>
<comment type="pathway">
    <text evidence="2">Purine metabolism; IMP biosynthesis via de novo pathway; 5-amino-1-(5-phospho-D-ribosyl)imidazole from N(2)-formyl-N(1)-(5-phospho-D-ribosyl)glycinamide: step 1/2.</text>
</comment>
<dbReference type="EMBL" id="JABFTP020000001">
    <property type="protein sequence ID" value="KAL3266602.1"/>
    <property type="molecule type" value="Genomic_DNA"/>
</dbReference>
<evidence type="ECO:0000259" key="21">
    <source>
        <dbReference type="Pfam" id="PF18076"/>
    </source>
</evidence>
<dbReference type="CDD" id="cd01740">
    <property type="entry name" value="GATase1_FGAR_AT"/>
    <property type="match status" value="1"/>
</dbReference>
<organism evidence="23 24">
    <name type="scientific">Cryptolaemus montrouzieri</name>
    <dbReference type="NCBI Taxonomy" id="559131"/>
    <lineage>
        <taxon>Eukaryota</taxon>
        <taxon>Metazoa</taxon>
        <taxon>Ecdysozoa</taxon>
        <taxon>Arthropoda</taxon>
        <taxon>Hexapoda</taxon>
        <taxon>Insecta</taxon>
        <taxon>Pterygota</taxon>
        <taxon>Neoptera</taxon>
        <taxon>Endopterygota</taxon>
        <taxon>Coleoptera</taxon>
        <taxon>Polyphaga</taxon>
        <taxon>Cucujiformia</taxon>
        <taxon>Coccinelloidea</taxon>
        <taxon>Coccinellidae</taxon>
        <taxon>Scymninae</taxon>
        <taxon>Scymnini</taxon>
        <taxon>Cryptolaemus</taxon>
    </lineage>
</organism>
<feature type="domain" description="Phosphoribosylformylglycinamidine synthase linker" evidence="20">
    <location>
        <begin position="193"/>
        <end position="239"/>
    </location>
</feature>
<dbReference type="SUPFAM" id="SSF52317">
    <property type="entry name" value="Class I glutamine amidotransferase-like"/>
    <property type="match status" value="1"/>
</dbReference>
<keyword evidence="7" id="KW-0436">Ligase</keyword>
<dbReference type="FunFam" id="3.40.50.880:FF:000008">
    <property type="entry name" value="Phosphoribosylformylglycinamidine synthase"/>
    <property type="match status" value="1"/>
</dbReference>
<dbReference type="SUPFAM" id="SSF82697">
    <property type="entry name" value="PurS-like"/>
    <property type="match status" value="1"/>
</dbReference>
<feature type="domain" description="PurM-like C-terminal" evidence="19">
    <location>
        <begin position="452"/>
        <end position="608"/>
    </location>
</feature>
<evidence type="ECO:0000259" key="20">
    <source>
        <dbReference type="Pfam" id="PF18072"/>
    </source>
</evidence>
<dbReference type="NCBIfam" id="TIGR01735">
    <property type="entry name" value="FGAM_synt"/>
    <property type="match status" value="1"/>
</dbReference>
<dbReference type="SUPFAM" id="SSF109736">
    <property type="entry name" value="FGAM synthase PurL, linker domain"/>
    <property type="match status" value="1"/>
</dbReference>
<evidence type="ECO:0000256" key="3">
    <source>
        <dbReference type="ARBA" id="ARBA00008608"/>
    </source>
</evidence>
<feature type="domain" description="Phosphoribosylformylglycinamidine synthase N-terminal" evidence="21">
    <location>
        <begin position="43"/>
        <end position="167"/>
    </location>
</feature>
<evidence type="ECO:0000256" key="10">
    <source>
        <dbReference type="ARBA" id="ARBA00022755"/>
    </source>
</evidence>
<dbReference type="SUPFAM" id="SSF56042">
    <property type="entry name" value="PurM C-terminal domain-like"/>
    <property type="match status" value="2"/>
</dbReference>
<dbReference type="Gene3D" id="3.30.1330.10">
    <property type="entry name" value="PurM-like, N-terminal domain"/>
    <property type="match status" value="2"/>
</dbReference>
<sequence length="1317" mass="145691">MVVLNSSILRLFQIPALPESKKKDLLKKLQGKYSVIEDVEIELCYYVELTSELTVEELKILKWILNSPLDPQKVTDTTSLKEENGKLLIEIGPRFNFSTSKSTNAVSICQNLGLKQVTRLETSQRYSIKYKSSSKFSKDQEYEITALLHDRMTECRYTEENIPKKSFNEKQMKKENIHDVEVIKLGKKALQLIDAELGLAFDEADLDYYTNLFKNVLKRNPTNVECFDLAQSNSEHSRHWFFKGKMVIDGKEYEESLIDMIIKTQDHTNKNNVIKFSDNSSAIEGFSNTGLRPVNSGKVSELQTTITDSHLIFTAETHNFPTGVAPFSGATTGTGGRIRDVQSVGRGGYCIAGTAGYSVGNLNIPGYNLPWEDSSLPYPSNFASPLEILIEASNGASDYGNKFGEPLISGFVRTFGLVDSNGERKEWIKPIMFSGGIGSMEANMVNKLRPQKGHQIVKIGGPVYRIGVGGGSASSVEVQGDNKAELDFNAVQRGDAEMEQKLNRVVRACQELGSKNPIISIHDQGAGGNGNVLKELVEPVGGIIYFNRFELGDPTINALELWGAEYQENNALLCSKDDLKLLMNMCRRERCPINVVGEVTGTGRVVLSMDESQSVVPFNLELDHVLGKMPRKVFNLSRKLNALKALDINSSVSIYKSLEKVLRLPSVGSKRYLTNKVDRCVTGLVAQQQCVGPLHTPLADVAVTAINHFGYEGIASSIGEQPIKGLVNCAAGARMTVAEALSNLVFAHITDIKDIKCSGNWMWAAKLPGEGAALFDTCKAMCDIMCELGIAIDGGKDSLSMAARVNQEVVKAPGTLVVSTYAPCPDVRKVVTPDFKAPSMGKRGIVLFVDLSNNESRLGGSALAQTFNQIGDECPDVESVKTLSNAFKATQRLIKDGAVLAGHDVSDGGLIVCLLEMCFGGISGMEITIGHRQGNAVPILFSEEVGWVLEVLEGDVEHCMRVFKEMDTPVYKIGTSTGYGINSKISIVVNNSCFESRVLPLMQMWEETSYNLELQQTVSECADSEYKSLPARKAPNYKLTFDPDSLMDKVHKDIKVAVIREEGSNGDREMAAAFVRVGFKVWDVTMQDLLSGEISLDEFRGVIFPGGFSYADVLGSAKGWAANILFNEKLRSQFDTFYSRPDTFSLGVCNGCQLMALIGWIGKLNDGHSKPEIYLDHNQSGRFECRWSTVKIEKSNAMMLKNMENSSFGVWVAHGEGRFTFQDDRVYKNLVSDHCVALRYVDDDNVPTEMYPLNPNGSNEGLAGVCSKNGRHLAMMPHPERCVQPFQWPYMPPDWVNYQISPWERMFRNAFTWCCEN</sequence>
<proteinExistence type="inferred from homology"/>
<dbReference type="GO" id="GO:0005737">
    <property type="term" value="C:cytoplasm"/>
    <property type="evidence" value="ECO:0007669"/>
    <property type="project" value="UniProtKB-SubCell"/>
</dbReference>
<dbReference type="InterPro" id="IPR041609">
    <property type="entry name" value="PurL_linker"/>
</dbReference>
<keyword evidence="13" id="KW-0315">Glutamine amidotransferase</keyword>
<feature type="domain" description="FGAR-AT PurM N-terminal-like" evidence="22">
    <location>
        <begin position="669"/>
        <end position="823"/>
    </location>
</feature>
<dbReference type="FunFam" id="3.90.650.10:FF:000008">
    <property type="entry name" value="Phosphoribosylformylglycinamidine synthase"/>
    <property type="match status" value="1"/>
</dbReference>
<dbReference type="HAMAP" id="MF_00419">
    <property type="entry name" value="PurL_1"/>
    <property type="match status" value="1"/>
</dbReference>
<dbReference type="EC" id="6.3.5.3" evidence="4"/>
<dbReference type="InterPro" id="IPR010073">
    <property type="entry name" value="PurL_large"/>
</dbReference>
<keyword evidence="11" id="KW-0067">ATP-binding</keyword>
<evidence type="ECO:0000256" key="5">
    <source>
        <dbReference type="ARBA" id="ARBA00022490"/>
    </source>
</evidence>
<dbReference type="Pfam" id="PF02769">
    <property type="entry name" value="AIRS_C"/>
    <property type="match status" value="2"/>
</dbReference>
<keyword evidence="6" id="KW-0597">Phosphoprotein</keyword>
<evidence type="ECO:0000256" key="12">
    <source>
        <dbReference type="ARBA" id="ARBA00022842"/>
    </source>
</evidence>
<dbReference type="InterPro" id="IPR010918">
    <property type="entry name" value="PurM-like_C_dom"/>
</dbReference>
<evidence type="ECO:0000313" key="24">
    <source>
        <dbReference type="Proteomes" id="UP001516400"/>
    </source>
</evidence>
<dbReference type="Pfam" id="PF18076">
    <property type="entry name" value="FGAR-AT_N"/>
    <property type="match status" value="1"/>
</dbReference>
<dbReference type="Gene3D" id="3.40.50.880">
    <property type="match status" value="1"/>
</dbReference>
<keyword evidence="24" id="KW-1185">Reference proteome</keyword>
<comment type="subcellular location">
    <subcellularLocation>
        <location evidence="1">Cytoplasm</location>
    </subcellularLocation>
</comment>
<dbReference type="FunFam" id="3.30.1330.10:FF:000010">
    <property type="entry name" value="Phosphoribosylformylglycinamidine synthase"/>
    <property type="match status" value="1"/>
</dbReference>
<evidence type="ECO:0000256" key="14">
    <source>
        <dbReference type="ARBA" id="ARBA00029823"/>
    </source>
</evidence>
<keyword evidence="5" id="KW-0963">Cytoplasm</keyword>
<dbReference type="PANTHER" id="PTHR10099:SF1">
    <property type="entry name" value="PHOSPHORIBOSYLFORMYLGLYCINAMIDINE SYNTHASE"/>
    <property type="match status" value="1"/>
</dbReference>
<keyword evidence="10" id="KW-0658">Purine biosynthesis</keyword>
<evidence type="ECO:0000256" key="6">
    <source>
        <dbReference type="ARBA" id="ARBA00022553"/>
    </source>
</evidence>
<keyword evidence="12" id="KW-0460">Magnesium</keyword>
<evidence type="ECO:0000256" key="16">
    <source>
        <dbReference type="ARBA" id="ARBA00052585"/>
    </source>
</evidence>
<comment type="caution">
    <text evidence="23">The sequence shown here is derived from an EMBL/GenBank/DDBJ whole genome shotgun (WGS) entry which is preliminary data.</text>
</comment>
<accession>A0ABD2MJR4</accession>
<evidence type="ECO:0000256" key="8">
    <source>
        <dbReference type="ARBA" id="ARBA00022723"/>
    </source>
</evidence>
<keyword evidence="9" id="KW-0547">Nucleotide-binding</keyword>
<evidence type="ECO:0000256" key="18">
    <source>
        <dbReference type="ARBA" id="ARBA00071729"/>
    </source>
</evidence>
<dbReference type="GO" id="GO:0005524">
    <property type="term" value="F:ATP binding"/>
    <property type="evidence" value="ECO:0007669"/>
    <property type="project" value="UniProtKB-KW"/>
</dbReference>
<dbReference type="Gene3D" id="3.90.650.10">
    <property type="entry name" value="PurM-like C-terminal domain"/>
    <property type="match status" value="2"/>
</dbReference>
<evidence type="ECO:0000256" key="15">
    <source>
        <dbReference type="ARBA" id="ARBA00032632"/>
    </source>
</evidence>
<dbReference type="SMART" id="SM01211">
    <property type="entry name" value="GATase_5"/>
    <property type="match status" value="1"/>
</dbReference>
<dbReference type="InterPro" id="IPR036921">
    <property type="entry name" value="PurM-like_N_sf"/>
</dbReference>
<dbReference type="FunFam" id="1.10.8.750:FF:000001">
    <property type="entry name" value="Putative phosphoribosylformylglycinamidine synthase"/>
    <property type="match status" value="1"/>
</dbReference>
<dbReference type="FunFam" id="3.30.1330.10:FF:000007">
    <property type="entry name" value="Phosphoribosylformylglycinamidine synthase, putative"/>
    <property type="match status" value="1"/>
</dbReference>
<reference evidence="23 24" key="1">
    <citation type="journal article" date="2021" name="BMC Biol.">
        <title>Horizontally acquired antibacterial genes associated with adaptive radiation of ladybird beetles.</title>
        <authorList>
            <person name="Li H.S."/>
            <person name="Tang X.F."/>
            <person name="Huang Y.H."/>
            <person name="Xu Z.Y."/>
            <person name="Chen M.L."/>
            <person name="Du X.Y."/>
            <person name="Qiu B.Y."/>
            <person name="Chen P.T."/>
            <person name="Zhang W."/>
            <person name="Slipinski A."/>
            <person name="Escalona H.E."/>
            <person name="Waterhouse R.M."/>
            <person name="Zwick A."/>
            <person name="Pang H."/>
        </authorList>
    </citation>
    <scope>NUCLEOTIDE SEQUENCE [LARGE SCALE GENOMIC DNA]</scope>
    <source>
        <strain evidence="23">SYSU2018</strain>
    </source>
</reference>
<evidence type="ECO:0000313" key="23">
    <source>
        <dbReference type="EMBL" id="KAL3266602.1"/>
    </source>
</evidence>
<dbReference type="CDD" id="cd02203">
    <property type="entry name" value="PurL_repeat1"/>
    <property type="match status" value="1"/>
</dbReference>
<comment type="similarity">
    <text evidence="3">In the N-terminal section; belongs to the FGAMS family.</text>
</comment>
<dbReference type="InterPro" id="IPR040707">
    <property type="entry name" value="FGAR-AT_N"/>
</dbReference>
<dbReference type="PANTHER" id="PTHR10099">
    <property type="entry name" value="PHOSPHORIBOSYLFORMYLGLYCINAMIDINE SYNTHASE"/>
    <property type="match status" value="1"/>
</dbReference>
<evidence type="ECO:0000256" key="9">
    <source>
        <dbReference type="ARBA" id="ARBA00022741"/>
    </source>
</evidence>
<dbReference type="Pfam" id="PF22689">
    <property type="entry name" value="FGAR-AT_PurM_N-like"/>
    <property type="match status" value="1"/>
</dbReference>
<evidence type="ECO:0000256" key="4">
    <source>
        <dbReference type="ARBA" id="ARBA00012747"/>
    </source>
</evidence>
<comment type="catalytic activity">
    <reaction evidence="16">
        <text>N(2)-formyl-N(1)-(5-phospho-beta-D-ribosyl)glycinamide + L-glutamine + ATP + H2O = 2-formamido-N(1)-(5-O-phospho-beta-D-ribosyl)acetamidine + L-glutamate + ADP + phosphate + H(+)</text>
        <dbReference type="Rhea" id="RHEA:17129"/>
        <dbReference type="ChEBI" id="CHEBI:15377"/>
        <dbReference type="ChEBI" id="CHEBI:15378"/>
        <dbReference type="ChEBI" id="CHEBI:29985"/>
        <dbReference type="ChEBI" id="CHEBI:30616"/>
        <dbReference type="ChEBI" id="CHEBI:43474"/>
        <dbReference type="ChEBI" id="CHEBI:58359"/>
        <dbReference type="ChEBI" id="CHEBI:147286"/>
        <dbReference type="ChEBI" id="CHEBI:147287"/>
        <dbReference type="ChEBI" id="CHEBI:456216"/>
        <dbReference type="EC" id="6.3.5.3"/>
    </reaction>
</comment>
<evidence type="ECO:0000256" key="11">
    <source>
        <dbReference type="ARBA" id="ARBA00022840"/>
    </source>
</evidence>
<dbReference type="Pfam" id="PF18072">
    <property type="entry name" value="FGAR-AT_linker"/>
    <property type="match status" value="1"/>
</dbReference>
<evidence type="ECO:0000256" key="7">
    <source>
        <dbReference type="ARBA" id="ARBA00022598"/>
    </source>
</evidence>
<protein>
    <recommendedName>
        <fullName evidence="18">Phosphoribosylformylglycinamidine synthase</fullName>
        <ecNumber evidence="4">6.3.5.3</ecNumber>
    </recommendedName>
    <alternativeName>
        <fullName evidence="15">Formylglycinamide ribonucleotide amidotransferase</fullName>
    </alternativeName>
    <alternativeName>
        <fullName evidence="14">Formylglycinamide ribotide amidotransferase</fullName>
    </alternativeName>
</protein>
<name>A0ABD2MJR4_9CUCU</name>
<dbReference type="NCBIfam" id="NF003672">
    <property type="entry name" value="PRK05297.1"/>
    <property type="match status" value="1"/>
</dbReference>
<dbReference type="Gene3D" id="1.10.8.750">
    <property type="entry name" value="Phosphoribosylformylglycinamidine synthase, linker domain"/>
    <property type="match status" value="1"/>
</dbReference>
<dbReference type="InterPro" id="IPR036676">
    <property type="entry name" value="PurM-like_C_sf"/>
</dbReference>
<dbReference type="Pfam" id="PF13507">
    <property type="entry name" value="GATase_5"/>
    <property type="match status" value="1"/>
</dbReference>